<name>A0A7X0HBU5_9BACT</name>
<dbReference type="AlphaFoldDB" id="A0A7X0HBU5"/>
<evidence type="ECO:0000313" key="1">
    <source>
        <dbReference type="EMBL" id="MBB6431500.1"/>
    </source>
</evidence>
<gene>
    <name evidence="1" type="ORF">HNQ40_003306</name>
</gene>
<keyword evidence="2" id="KW-1185">Reference proteome</keyword>
<organism evidence="1 2">
    <name type="scientific">Algisphaera agarilytica</name>
    <dbReference type="NCBI Taxonomy" id="1385975"/>
    <lineage>
        <taxon>Bacteria</taxon>
        <taxon>Pseudomonadati</taxon>
        <taxon>Planctomycetota</taxon>
        <taxon>Phycisphaerae</taxon>
        <taxon>Phycisphaerales</taxon>
        <taxon>Phycisphaeraceae</taxon>
        <taxon>Algisphaera</taxon>
    </lineage>
</organism>
<dbReference type="Proteomes" id="UP000541810">
    <property type="component" value="Unassembled WGS sequence"/>
</dbReference>
<sequence length="90" mass="10174">MPDLQGLGLMFVGQTQGVVVMRGGRQVEDLTYRPRCNAKLAGRNGVPKFAQISQRRESSRLGTMFQQFRHKTRKNAEFFARKGFADGPSR</sequence>
<reference evidence="1 2" key="1">
    <citation type="submission" date="2020-08" db="EMBL/GenBank/DDBJ databases">
        <title>Genomic Encyclopedia of Type Strains, Phase IV (KMG-IV): sequencing the most valuable type-strain genomes for metagenomic binning, comparative biology and taxonomic classification.</title>
        <authorList>
            <person name="Goeker M."/>
        </authorList>
    </citation>
    <scope>NUCLEOTIDE SEQUENCE [LARGE SCALE GENOMIC DNA]</scope>
    <source>
        <strain evidence="1 2">DSM 103725</strain>
    </source>
</reference>
<evidence type="ECO:0000313" key="2">
    <source>
        <dbReference type="Proteomes" id="UP000541810"/>
    </source>
</evidence>
<accession>A0A7X0HBU5</accession>
<proteinExistence type="predicted"/>
<comment type="caution">
    <text evidence="1">The sequence shown here is derived from an EMBL/GenBank/DDBJ whole genome shotgun (WGS) entry which is preliminary data.</text>
</comment>
<protein>
    <submittedName>
        <fullName evidence="1">Uncharacterized protein</fullName>
    </submittedName>
</protein>
<dbReference type="EMBL" id="JACHGY010000001">
    <property type="protein sequence ID" value="MBB6431500.1"/>
    <property type="molecule type" value="Genomic_DNA"/>
</dbReference>